<organism evidence="1 2">
    <name type="scientific">Euphydryas editha</name>
    <name type="common">Edith's checkerspot</name>
    <dbReference type="NCBI Taxonomy" id="104508"/>
    <lineage>
        <taxon>Eukaryota</taxon>
        <taxon>Metazoa</taxon>
        <taxon>Ecdysozoa</taxon>
        <taxon>Arthropoda</taxon>
        <taxon>Hexapoda</taxon>
        <taxon>Insecta</taxon>
        <taxon>Pterygota</taxon>
        <taxon>Neoptera</taxon>
        <taxon>Endopterygota</taxon>
        <taxon>Lepidoptera</taxon>
        <taxon>Glossata</taxon>
        <taxon>Ditrysia</taxon>
        <taxon>Papilionoidea</taxon>
        <taxon>Nymphalidae</taxon>
        <taxon>Nymphalinae</taxon>
        <taxon>Euphydryas</taxon>
    </lineage>
</organism>
<dbReference type="InterPro" id="IPR001611">
    <property type="entry name" value="Leu-rich_rpt"/>
</dbReference>
<sequence>MKRTSSVKSKTKESKIKYSEVPESSIAISSSIATASYKENSITMTAYYNSKDQLVEIAFTSCPFEINRRIIQAINICLPFHKFLHRLRIKRSLTQTVLYEISKLLPHSNITDVCLDDNFLPQGNYYLLLDNLNNVQNLSLRRCDINDEACKSIANKMNFGCPASNTLITLNLASNCITDIGATHLGMMLRQNRTLLYLNVSDNKITDSGAINILNNFRVFPLTKDEIIARNYRKVQFFKKRNELYRKYVNEITNRLREEEEKENINSFRMLLKGERIQKRKTTMVMKYQLEEGPRTYPIIKCFEELSVAEQAEKMTTEIIGEFKDMYDDNNIIREDGQIYAIGNLRLSYLNLAYNNLGYFSVRKIYDVLKYQSNINKPVHCSGLLKIILEGNNIPDDCEELRGIQYFLESAITENIPLEVTRCKSSLKSRKKLNNKNMQII</sequence>
<dbReference type="PANTHER" id="PTHR46984:SF1">
    <property type="entry name" value="LEUCINE-RICH REPEAT-CONTAINING PROTEIN 71"/>
    <property type="match status" value="1"/>
</dbReference>
<proteinExistence type="predicted"/>
<keyword evidence="2" id="KW-1185">Reference proteome</keyword>
<name>A0AAU9U9K3_EUPED</name>
<dbReference type="InterPro" id="IPR032675">
    <property type="entry name" value="LRR_dom_sf"/>
</dbReference>
<dbReference type="EMBL" id="CAKOGL010000015">
    <property type="protein sequence ID" value="CAH2095474.1"/>
    <property type="molecule type" value="Genomic_DNA"/>
</dbReference>
<dbReference type="AlphaFoldDB" id="A0AAU9U9K3"/>
<dbReference type="PANTHER" id="PTHR46984">
    <property type="entry name" value="LEUCINE-RICH REPEAT-CONTAINING PROTEIN 71"/>
    <property type="match status" value="1"/>
</dbReference>
<evidence type="ECO:0000313" key="1">
    <source>
        <dbReference type="EMBL" id="CAH2095474.1"/>
    </source>
</evidence>
<comment type="caution">
    <text evidence="1">The sequence shown here is derived from an EMBL/GenBank/DDBJ whole genome shotgun (WGS) entry which is preliminary data.</text>
</comment>
<dbReference type="SMART" id="SM00368">
    <property type="entry name" value="LRR_RI"/>
    <property type="match status" value="4"/>
</dbReference>
<dbReference type="Pfam" id="PF13516">
    <property type="entry name" value="LRR_6"/>
    <property type="match status" value="3"/>
</dbReference>
<protein>
    <submittedName>
        <fullName evidence="1">Uncharacterized protein</fullName>
    </submittedName>
</protein>
<accession>A0AAU9U9K3</accession>
<reference evidence="1" key="1">
    <citation type="submission" date="2022-03" db="EMBL/GenBank/DDBJ databases">
        <authorList>
            <person name="Tunstrom K."/>
        </authorList>
    </citation>
    <scope>NUCLEOTIDE SEQUENCE</scope>
</reference>
<dbReference type="SUPFAM" id="SSF52047">
    <property type="entry name" value="RNI-like"/>
    <property type="match status" value="1"/>
</dbReference>
<dbReference type="Proteomes" id="UP001153954">
    <property type="component" value="Unassembled WGS sequence"/>
</dbReference>
<dbReference type="InterPro" id="IPR053040">
    <property type="entry name" value="LRR-containing_protein_71"/>
</dbReference>
<dbReference type="Gene3D" id="3.80.10.10">
    <property type="entry name" value="Ribonuclease Inhibitor"/>
    <property type="match status" value="1"/>
</dbReference>
<gene>
    <name evidence="1" type="ORF">EEDITHA_LOCUS10920</name>
</gene>
<evidence type="ECO:0000313" key="2">
    <source>
        <dbReference type="Proteomes" id="UP001153954"/>
    </source>
</evidence>